<protein>
    <recommendedName>
        <fullName evidence="5">Sec-independent protein translocase protein TatC</fullName>
    </recommendedName>
</protein>
<comment type="function">
    <text evidence="5">Part of the twin-arginine translocation (Tat) system that transports large folded proteins containing a characteristic twin-arginine motif in their signal peptide across membranes.</text>
</comment>
<evidence type="ECO:0000313" key="6">
    <source>
        <dbReference type="EMBL" id="MFC5985213.1"/>
    </source>
</evidence>
<dbReference type="Proteomes" id="UP001596250">
    <property type="component" value="Unassembled WGS sequence"/>
</dbReference>
<dbReference type="Pfam" id="PF00902">
    <property type="entry name" value="TatC"/>
    <property type="match status" value="1"/>
</dbReference>
<dbReference type="PANTHER" id="PTHR30371">
    <property type="entry name" value="SEC-INDEPENDENT PROTEIN TRANSLOCASE PROTEIN TATC"/>
    <property type="match status" value="1"/>
</dbReference>
<dbReference type="PRINTS" id="PR01840">
    <property type="entry name" value="TATCFAMILY"/>
</dbReference>
<gene>
    <name evidence="5 6" type="primary">tatC</name>
    <name evidence="6" type="ORF">ACFPXP_01840</name>
</gene>
<dbReference type="PANTHER" id="PTHR30371:SF4">
    <property type="entry name" value="SEC-INDEPENDENT PROTEIN TRANSLOCASE PROTEIN TATCD"/>
    <property type="match status" value="1"/>
</dbReference>
<dbReference type="NCBIfam" id="TIGR00945">
    <property type="entry name" value="tatC"/>
    <property type="match status" value="1"/>
</dbReference>
<evidence type="ECO:0000256" key="1">
    <source>
        <dbReference type="ARBA" id="ARBA00004141"/>
    </source>
</evidence>
<organism evidence="6 7">
    <name type="scientific">Marinicrinis lubricantis</name>
    <dbReference type="NCBI Taxonomy" id="2086470"/>
    <lineage>
        <taxon>Bacteria</taxon>
        <taxon>Bacillati</taxon>
        <taxon>Bacillota</taxon>
        <taxon>Bacilli</taxon>
        <taxon>Bacillales</taxon>
        <taxon>Paenibacillaceae</taxon>
    </lineage>
</organism>
<feature type="transmembrane region" description="Helical" evidence="5">
    <location>
        <begin position="188"/>
        <end position="205"/>
    </location>
</feature>
<dbReference type="EMBL" id="JBHSQV010000010">
    <property type="protein sequence ID" value="MFC5985213.1"/>
    <property type="molecule type" value="Genomic_DNA"/>
</dbReference>
<keyword evidence="5" id="KW-0811">Translocation</keyword>
<feature type="transmembrane region" description="Helical" evidence="5">
    <location>
        <begin position="61"/>
        <end position="80"/>
    </location>
</feature>
<dbReference type="HAMAP" id="MF_00902">
    <property type="entry name" value="TatC"/>
    <property type="match status" value="1"/>
</dbReference>
<dbReference type="RefSeq" id="WP_379891831.1">
    <property type="nucleotide sequence ID" value="NZ_CBCSCT010000003.1"/>
</dbReference>
<keyword evidence="5" id="KW-0813">Transport</keyword>
<keyword evidence="3 5" id="KW-1133">Transmembrane helix</keyword>
<comment type="similarity">
    <text evidence="5">Belongs to the TatC family.</text>
</comment>
<name>A0ABW1IJJ2_9BACL</name>
<keyword evidence="7" id="KW-1185">Reference proteome</keyword>
<feature type="transmembrane region" description="Helical" evidence="5">
    <location>
        <begin position="21"/>
        <end position="41"/>
    </location>
</feature>
<feature type="transmembrane region" description="Helical" evidence="5">
    <location>
        <begin position="150"/>
        <end position="176"/>
    </location>
</feature>
<evidence type="ECO:0000256" key="3">
    <source>
        <dbReference type="ARBA" id="ARBA00022989"/>
    </source>
</evidence>
<evidence type="ECO:0000313" key="7">
    <source>
        <dbReference type="Proteomes" id="UP001596250"/>
    </source>
</evidence>
<dbReference type="InterPro" id="IPR002033">
    <property type="entry name" value="TatC"/>
</dbReference>
<keyword evidence="4 5" id="KW-0472">Membrane</keyword>
<keyword evidence="2 5" id="KW-0812">Transmembrane</keyword>
<comment type="subunit">
    <text evidence="5">Forms a complex with TatA.</text>
</comment>
<keyword evidence="5" id="KW-1003">Cell membrane</keyword>
<comment type="caution">
    <text evidence="5">Lacks conserved residue(s) required for the propagation of feature annotation.</text>
</comment>
<evidence type="ECO:0000256" key="5">
    <source>
        <dbReference type="HAMAP-Rule" id="MF_00902"/>
    </source>
</evidence>
<keyword evidence="5" id="KW-0653">Protein transport</keyword>
<feature type="transmembrane region" description="Helical" evidence="5">
    <location>
        <begin position="101"/>
        <end position="130"/>
    </location>
</feature>
<reference evidence="7" key="1">
    <citation type="journal article" date="2019" name="Int. J. Syst. Evol. Microbiol.">
        <title>The Global Catalogue of Microorganisms (GCM) 10K type strain sequencing project: providing services to taxonomists for standard genome sequencing and annotation.</title>
        <authorList>
            <consortium name="The Broad Institute Genomics Platform"/>
            <consortium name="The Broad Institute Genome Sequencing Center for Infectious Disease"/>
            <person name="Wu L."/>
            <person name="Ma J."/>
        </authorList>
    </citation>
    <scope>NUCLEOTIDE SEQUENCE [LARGE SCALE GENOMIC DNA]</scope>
    <source>
        <strain evidence="7">CCM 8749</strain>
    </source>
</reference>
<evidence type="ECO:0000256" key="4">
    <source>
        <dbReference type="ARBA" id="ARBA00023136"/>
    </source>
</evidence>
<comment type="subcellular location">
    <subcellularLocation>
        <location evidence="5">Cell membrane</location>
        <topology evidence="5">Multi-pass membrane protein</topology>
    </subcellularLocation>
    <subcellularLocation>
        <location evidence="1">Membrane</location>
        <topology evidence="1">Multi-pass membrane protein</topology>
    </subcellularLocation>
</comment>
<accession>A0ABW1IJJ2</accession>
<comment type="caution">
    <text evidence="6">The sequence shown here is derived from an EMBL/GenBank/DDBJ whole genome shotgun (WGS) entry which is preliminary data.</text>
</comment>
<sequence>MAEIDMRMIEHLQELRKRLMITFITFIVAFAAAFLYVKDLYRLLAKDVPQQLAILGPSDVIWVYIMIAGVFAIAATIPVASYQTWRFVQPALTPVEQRAALAYIPALSILFIVGLAFGYFVIFPMVLQFLNEMAEDNFLTFYTAEKYFRFMLHMTVPFGILFEMPAVVMFLTKIGILNPLKLSRMRKMAYFLLVIIAVTITPPDIVSDILVIVPLFILYEISITLSKWVYRKQLKTDSDEAASYF</sequence>
<evidence type="ECO:0000256" key="2">
    <source>
        <dbReference type="ARBA" id="ARBA00022692"/>
    </source>
</evidence>
<proteinExistence type="inferred from homology"/>